<reference evidence="2" key="1">
    <citation type="journal article" date="2022" name="bioRxiv">
        <title>Sequencing and chromosome-scale assembly of the giantPleurodeles waltlgenome.</title>
        <authorList>
            <person name="Brown T."/>
            <person name="Elewa A."/>
            <person name="Iarovenko S."/>
            <person name="Subramanian E."/>
            <person name="Araus A.J."/>
            <person name="Petzold A."/>
            <person name="Susuki M."/>
            <person name="Suzuki K.-i.T."/>
            <person name="Hayashi T."/>
            <person name="Toyoda A."/>
            <person name="Oliveira C."/>
            <person name="Osipova E."/>
            <person name="Leigh N.D."/>
            <person name="Simon A."/>
            <person name="Yun M.H."/>
        </authorList>
    </citation>
    <scope>NUCLEOTIDE SEQUENCE</scope>
    <source>
        <strain evidence="2">20211129_DDA</strain>
        <tissue evidence="2">Liver</tissue>
    </source>
</reference>
<gene>
    <name evidence="2" type="ORF">NDU88_009870</name>
</gene>
<feature type="compositionally biased region" description="Basic and acidic residues" evidence="1">
    <location>
        <begin position="62"/>
        <end position="71"/>
    </location>
</feature>
<dbReference type="EMBL" id="JANPWB010000010">
    <property type="protein sequence ID" value="KAJ1143563.1"/>
    <property type="molecule type" value="Genomic_DNA"/>
</dbReference>
<feature type="region of interest" description="Disordered" evidence="1">
    <location>
        <begin position="336"/>
        <end position="393"/>
    </location>
</feature>
<feature type="compositionally biased region" description="Basic and acidic residues" evidence="1">
    <location>
        <begin position="381"/>
        <end position="393"/>
    </location>
</feature>
<protein>
    <submittedName>
        <fullName evidence="2">Uncharacterized protein</fullName>
    </submittedName>
</protein>
<evidence type="ECO:0000256" key="1">
    <source>
        <dbReference type="SAM" id="MobiDB-lite"/>
    </source>
</evidence>
<proteinExistence type="predicted"/>
<feature type="compositionally biased region" description="Gly residues" evidence="1">
    <location>
        <begin position="8"/>
        <end position="20"/>
    </location>
</feature>
<dbReference type="AlphaFoldDB" id="A0AAV7QYP8"/>
<accession>A0AAV7QYP8</accession>
<evidence type="ECO:0000313" key="3">
    <source>
        <dbReference type="Proteomes" id="UP001066276"/>
    </source>
</evidence>
<evidence type="ECO:0000313" key="2">
    <source>
        <dbReference type="EMBL" id="KAJ1143563.1"/>
    </source>
</evidence>
<keyword evidence="3" id="KW-1185">Reference proteome</keyword>
<comment type="caution">
    <text evidence="2">The sequence shown here is derived from an EMBL/GenBank/DDBJ whole genome shotgun (WGS) entry which is preliminary data.</text>
</comment>
<dbReference type="Proteomes" id="UP001066276">
    <property type="component" value="Chromosome 6"/>
</dbReference>
<name>A0AAV7QYP8_PLEWA</name>
<feature type="region of interest" description="Disordered" evidence="1">
    <location>
        <begin position="40"/>
        <end position="263"/>
    </location>
</feature>
<feature type="compositionally biased region" description="Polar residues" evidence="1">
    <location>
        <begin position="164"/>
        <end position="207"/>
    </location>
</feature>
<sequence length="393" mass="41244">MAKTPQVLGGGVQGHGGGNRPGRATAIRITGAAHLNCKEDGAMAKNSEQGQCSGTAPKKSGGHQEEVERPTGKVHSVVSRHHLAVQRTGGGPPSPPPQLTTWEEQVLAFRHPEGLAGVGGGMDSGPLPNVTGQEGPHMSTPPTEEAHSDDSSSVQLDLDDQPGPSGTSGQSVPITQSQATTELPLSGNTSTAPTQRAHTSVPRTRQSAVCPPLQGTQANPPPQQQQGPGGSGSGHTVQGTEAQEHRGTGRAPVRQGADKPRESTLHEALSSIMGAYHHSQETMATVLAKFQETQRLEEEQYMGFREELRTISSTLGTIVAVLKKVLNTRRDTVALQGAPDTSMDDELPTTSAGASGQDHHTSTPPPAEGEPPRKWSLRSRNKTEHDAKTPAKK</sequence>
<organism evidence="2 3">
    <name type="scientific">Pleurodeles waltl</name>
    <name type="common">Iberian ribbed newt</name>
    <dbReference type="NCBI Taxonomy" id="8319"/>
    <lineage>
        <taxon>Eukaryota</taxon>
        <taxon>Metazoa</taxon>
        <taxon>Chordata</taxon>
        <taxon>Craniata</taxon>
        <taxon>Vertebrata</taxon>
        <taxon>Euteleostomi</taxon>
        <taxon>Amphibia</taxon>
        <taxon>Batrachia</taxon>
        <taxon>Caudata</taxon>
        <taxon>Salamandroidea</taxon>
        <taxon>Salamandridae</taxon>
        <taxon>Pleurodelinae</taxon>
        <taxon>Pleurodeles</taxon>
    </lineage>
</organism>
<feature type="region of interest" description="Disordered" evidence="1">
    <location>
        <begin position="1"/>
        <end position="25"/>
    </location>
</feature>